<evidence type="ECO:0000313" key="2">
    <source>
        <dbReference type="EMBL" id="QBK91647.1"/>
    </source>
</evidence>
<reference evidence="2" key="1">
    <citation type="journal article" date="2019" name="MBio">
        <title>Virus Genomes from Deep Sea Sediments Expand the Ocean Megavirome and Support Independent Origins of Viral Gigantism.</title>
        <authorList>
            <person name="Backstrom D."/>
            <person name="Yutin N."/>
            <person name="Jorgensen S.L."/>
            <person name="Dharamshi J."/>
            <person name="Homa F."/>
            <person name="Zaremba-Niedwiedzka K."/>
            <person name="Spang A."/>
            <person name="Wolf Y.I."/>
            <person name="Koonin E.V."/>
            <person name="Ettema T.J."/>
        </authorList>
    </citation>
    <scope>NUCLEOTIDE SEQUENCE</scope>
</reference>
<evidence type="ECO:0008006" key="3">
    <source>
        <dbReference type="Google" id="ProtNLM"/>
    </source>
</evidence>
<keyword evidence="1" id="KW-0812">Transmembrane</keyword>
<feature type="transmembrane region" description="Helical" evidence="1">
    <location>
        <begin position="64"/>
        <end position="81"/>
    </location>
</feature>
<proteinExistence type="predicted"/>
<sequence>MKHIFLLACFSALIMVGSATIQDWLKKNCTSPDHSTSPQCVNSTGVRCHTNIPTVDLNHHPNRVAIVFLCIAGAIFFGVPIDDE</sequence>
<keyword evidence="1" id="KW-0472">Membrane</keyword>
<accession>A0A481Z7A3</accession>
<evidence type="ECO:0000256" key="1">
    <source>
        <dbReference type="SAM" id="Phobius"/>
    </source>
</evidence>
<protein>
    <recommendedName>
        <fullName evidence="3">Transmembrane protein</fullName>
    </recommendedName>
</protein>
<gene>
    <name evidence="2" type="ORF">LCPAC302_02670</name>
</gene>
<organism evidence="2">
    <name type="scientific">Pithovirus LCPAC302</name>
    <dbReference type="NCBI Taxonomy" id="2506593"/>
    <lineage>
        <taxon>Viruses</taxon>
        <taxon>Pithoviruses</taxon>
    </lineage>
</organism>
<dbReference type="EMBL" id="MK500559">
    <property type="protein sequence ID" value="QBK91647.1"/>
    <property type="molecule type" value="Genomic_DNA"/>
</dbReference>
<name>A0A481Z7A3_9VIRU</name>
<keyword evidence="1" id="KW-1133">Transmembrane helix</keyword>